<name>A0ACC2WRN0_9TREE</name>
<protein>
    <submittedName>
        <fullName evidence="1">Uncharacterized protein</fullName>
    </submittedName>
</protein>
<organism evidence="1 2">
    <name type="scientific">Naganishia adeliensis</name>
    <dbReference type="NCBI Taxonomy" id="92952"/>
    <lineage>
        <taxon>Eukaryota</taxon>
        <taxon>Fungi</taxon>
        <taxon>Dikarya</taxon>
        <taxon>Basidiomycota</taxon>
        <taxon>Agaricomycotina</taxon>
        <taxon>Tremellomycetes</taxon>
        <taxon>Filobasidiales</taxon>
        <taxon>Filobasidiaceae</taxon>
        <taxon>Naganishia</taxon>
    </lineage>
</organism>
<gene>
    <name evidence="1" type="ORF">QFC20_001573</name>
</gene>
<accession>A0ACC2WRN0</accession>
<comment type="caution">
    <text evidence="1">The sequence shown here is derived from an EMBL/GenBank/DDBJ whole genome shotgun (WGS) entry which is preliminary data.</text>
</comment>
<evidence type="ECO:0000313" key="2">
    <source>
        <dbReference type="Proteomes" id="UP001230649"/>
    </source>
</evidence>
<sequence length="468" mass="51892">MASPTPGTTASPAATTPSSRPVLEHLNSAASPTALTSNDVPSVFETLAADELRDLIQPAFRYVLARHPRYLLRLINRHEEVYAAFLGLVEGYHLHAYNSTFTDHFYGLKFRSITPHLTERQTASKVAVPRPAQYRLSRRQKLIALGCIVGIPYVRSKLQDLYERLGGGLDVDMMSMEGGQDRDNIYRITPRRRIAIFLAKSFKLLYPSLNLAYELMTVGYDISFAFGRTRWWRWWMALVGIEVVRSGAEDADAAGSLVGGLESWLANNQSTSPAIRALVSILKPITKLLSLPSRLPFSINPLASILLSLKFLQWWYSPTSPRLTALKDAEQRSRVDVKPPRMIPPAAKGRSALNLEREKEDDVPVAHDTEVDGDSDSDSDSDDAKSDSSSPHTTPGTPTDAVVDGDLGYRPQAYGTCVICTEEWANPTITPTGYMGCYLCLYGSVAKWGACPVTRVRMRTDELRKVLV</sequence>
<dbReference type="EMBL" id="JASBWS010000009">
    <property type="protein sequence ID" value="KAJ9114430.1"/>
    <property type="molecule type" value="Genomic_DNA"/>
</dbReference>
<reference evidence="1" key="1">
    <citation type="submission" date="2023-04" db="EMBL/GenBank/DDBJ databases">
        <title>Draft Genome sequencing of Naganishia species isolated from polar environments using Oxford Nanopore Technology.</title>
        <authorList>
            <person name="Leo P."/>
            <person name="Venkateswaran K."/>
        </authorList>
    </citation>
    <scope>NUCLEOTIDE SEQUENCE</scope>
    <source>
        <strain evidence="1">MNA-CCFEE 5262</strain>
    </source>
</reference>
<dbReference type="Proteomes" id="UP001230649">
    <property type="component" value="Unassembled WGS sequence"/>
</dbReference>
<evidence type="ECO:0000313" key="1">
    <source>
        <dbReference type="EMBL" id="KAJ9114430.1"/>
    </source>
</evidence>
<keyword evidence="2" id="KW-1185">Reference proteome</keyword>
<proteinExistence type="predicted"/>